<organism evidence="2 3">
    <name type="scientific">Halorubrum distributum JCM 10118</name>
    <dbReference type="NCBI Taxonomy" id="1227468"/>
    <lineage>
        <taxon>Archaea</taxon>
        <taxon>Methanobacteriati</taxon>
        <taxon>Methanobacteriota</taxon>
        <taxon>Stenosarchaea group</taxon>
        <taxon>Halobacteria</taxon>
        <taxon>Halobacteriales</taxon>
        <taxon>Haloferacaceae</taxon>
        <taxon>Halorubrum</taxon>
        <taxon>Halorubrum distributum group</taxon>
    </lineage>
</organism>
<feature type="compositionally biased region" description="Acidic residues" evidence="1">
    <location>
        <begin position="354"/>
        <end position="373"/>
    </location>
</feature>
<dbReference type="InterPro" id="IPR007607">
    <property type="entry name" value="BacA/B"/>
</dbReference>
<evidence type="ECO:0008006" key="4">
    <source>
        <dbReference type="Google" id="ProtNLM"/>
    </source>
</evidence>
<protein>
    <recommendedName>
        <fullName evidence="4">Acyltransferase</fullName>
    </recommendedName>
</protein>
<evidence type="ECO:0000313" key="3">
    <source>
        <dbReference type="Proteomes" id="UP000011614"/>
    </source>
</evidence>
<dbReference type="PATRIC" id="fig|1227468.4.peg.1909"/>
<feature type="compositionally biased region" description="Acidic residues" evidence="1">
    <location>
        <begin position="332"/>
        <end position="347"/>
    </location>
</feature>
<comment type="caution">
    <text evidence="2">The sequence shown here is derived from an EMBL/GenBank/DDBJ whole genome shotgun (WGS) entry which is preliminary data.</text>
</comment>
<reference evidence="2 3" key="2">
    <citation type="journal article" date="2014" name="PLoS Genet.">
        <title>Phylogenetically driven sequencing of extremely halophilic archaea reveals strategies for static and dynamic osmo-response.</title>
        <authorList>
            <person name="Becker E.A."/>
            <person name="Seitzer P.M."/>
            <person name="Tritt A."/>
            <person name="Larsen D."/>
            <person name="Krusor M."/>
            <person name="Yao A.I."/>
            <person name="Wu D."/>
            <person name="Madern D."/>
            <person name="Eisen J.A."/>
            <person name="Darling A.E."/>
            <person name="Facciotti M.T."/>
        </authorList>
    </citation>
    <scope>NUCLEOTIDE SEQUENCE [LARGE SCALE GENOMIC DNA]</scope>
    <source>
        <strain evidence="2 3">JCM 10118</strain>
    </source>
</reference>
<feature type="region of interest" description="Disordered" evidence="1">
    <location>
        <begin position="277"/>
        <end position="435"/>
    </location>
</feature>
<dbReference type="Gene3D" id="2.160.10.10">
    <property type="entry name" value="Hexapeptide repeat proteins"/>
    <property type="match status" value="1"/>
</dbReference>
<dbReference type="RefSeq" id="WP_004599771.1">
    <property type="nucleotide sequence ID" value="NZ_AOJN01000049.1"/>
</dbReference>
<proteinExistence type="predicted"/>
<accession>M0EYM6</accession>
<evidence type="ECO:0000313" key="2">
    <source>
        <dbReference type="EMBL" id="ELZ52835.1"/>
    </source>
</evidence>
<dbReference type="InterPro" id="IPR011004">
    <property type="entry name" value="Trimer_LpxA-like_sf"/>
</dbReference>
<dbReference type="EMBL" id="AOJN01000049">
    <property type="protein sequence ID" value="ELZ52835.1"/>
    <property type="molecule type" value="Genomic_DNA"/>
</dbReference>
<dbReference type="Proteomes" id="UP000011614">
    <property type="component" value="Unassembled WGS sequence"/>
</dbReference>
<dbReference type="SUPFAM" id="SSF51161">
    <property type="entry name" value="Trimeric LpxA-like enzymes"/>
    <property type="match status" value="2"/>
</dbReference>
<feature type="compositionally biased region" description="Acidic residues" evidence="1">
    <location>
        <begin position="279"/>
        <end position="300"/>
    </location>
</feature>
<gene>
    <name evidence="2" type="ORF">C466_09757</name>
</gene>
<sequence length="435" mass="45565">MSLRGDGPIEELSIPSGTTVEEHDVVVDGDVLVGGQSTVELGVRGRNVAIGERVSVGDDIEAEGDCRLDTWCSVDGNVLVGEDAYLGERVTVTGRLMVSGDLDIGDDVTIEEGFEANGWIVIRNPVPTIVFYFIVLSQLLRVGETDAADELAEALADGDDVRDPLLVPRSAEISDDAWRVSTPATVGDDCRLHGNLRAASIRVGERNEVFGSLRAREDVTVSADTVIHGDVTTRGGTVTVERGARVLGDVSAGDLVVYDGAEIQGTLRARGEMKLIQETDSESEAEDAEGGDPDETDSEAADGREEAEAENSVDGAAQTEDSDDGAARTEEAEIEETETETETEETEIERSDEVDPGEADDAADTAETEAGDDDRERTDELDTGNDATESEPAAPAGEDDRAADGADSAADGEETAPVTADAGAATDAAGSDDES</sequence>
<name>M0EYM6_9EURY</name>
<reference evidence="3" key="1">
    <citation type="submission" date="2012-11" db="EMBL/GenBank/DDBJ databases">
        <authorList>
            <person name="Becker E.A."/>
            <person name="Seitzer P."/>
            <person name="Tritt A."/>
            <person name="Larsen D."/>
            <person name="Yao A."/>
            <person name="Wu D."/>
            <person name="Darling A."/>
            <person name="Eisen J.A."/>
            <person name="Facciotti M.T."/>
        </authorList>
    </citation>
    <scope>NUCLEOTIDE SEQUENCE [LARGE SCALE GENOMIC DNA]</scope>
    <source>
        <strain evidence="3">JCM 10118</strain>
    </source>
</reference>
<feature type="compositionally biased region" description="Low complexity" evidence="1">
    <location>
        <begin position="405"/>
        <end position="429"/>
    </location>
</feature>
<dbReference type="Pfam" id="PF04519">
    <property type="entry name" value="Bactofilin"/>
    <property type="match status" value="1"/>
</dbReference>
<evidence type="ECO:0000256" key="1">
    <source>
        <dbReference type="SAM" id="MobiDB-lite"/>
    </source>
</evidence>
<dbReference type="OrthoDB" id="105377at2157"/>
<dbReference type="AlphaFoldDB" id="M0EYM6"/>